<keyword evidence="2" id="KW-1185">Reference proteome</keyword>
<evidence type="ECO:0000313" key="1">
    <source>
        <dbReference type="EMBL" id="MFC0178766.1"/>
    </source>
</evidence>
<name>A0ABV6CB43_9GAMM</name>
<evidence type="ECO:0000313" key="2">
    <source>
        <dbReference type="Proteomes" id="UP001589758"/>
    </source>
</evidence>
<dbReference type="InterPro" id="IPR021326">
    <property type="entry name" value="DUF2931"/>
</dbReference>
<dbReference type="Proteomes" id="UP001589758">
    <property type="component" value="Unassembled WGS sequence"/>
</dbReference>
<sequence length="134" mass="15101">MKYIKLITILSLLLSGGLSLYFKNVLVSKPEPEPEPYTWNVGIVAPYLLPAQVLNMYYQNVEGQSYVTNKFFLGTANGGYAHIDHWERVVWSGNSNRSPLIGLPKSISLCWYSNVESQLYGTEIELLPAVQTLM</sequence>
<proteinExistence type="predicted"/>
<accession>A0ABV6CB43</accession>
<reference evidence="1 2" key="1">
    <citation type="submission" date="2024-09" db="EMBL/GenBank/DDBJ databases">
        <authorList>
            <person name="Sun Q."/>
            <person name="Mori K."/>
        </authorList>
    </citation>
    <scope>NUCLEOTIDE SEQUENCE [LARGE SCALE GENOMIC DNA]</scope>
    <source>
        <strain evidence="1 2">CCM 8545</strain>
    </source>
</reference>
<dbReference type="Pfam" id="PF11153">
    <property type="entry name" value="DUF2931"/>
    <property type="match status" value="1"/>
</dbReference>
<comment type="caution">
    <text evidence="1">The sequence shown here is derived from an EMBL/GenBank/DDBJ whole genome shotgun (WGS) entry which is preliminary data.</text>
</comment>
<gene>
    <name evidence="1" type="ORF">ACFFIT_01415</name>
</gene>
<dbReference type="RefSeq" id="WP_385875705.1">
    <property type="nucleotide sequence ID" value="NZ_JBHLXE010000014.1"/>
</dbReference>
<dbReference type="EMBL" id="JBHLXE010000014">
    <property type="protein sequence ID" value="MFC0178766.1"/>
    <property type="molecule type" value="Genomic_DNA"/>
</dbReference>
<protein>
    <submittedName>
        <fullName evidence="1">DUF2931 family protein</fullName>
    </submittedName>
</protein>
<organism evidence="1 2">
    <name type="scientific">Thorsellia kenyensis</name>
    <dbReference type="NCBI Taxonomy" id="1549888"/>
    <lineage>
        <taxon>Bacteria</taxon>
        <taxon>Pseudomonadati</taxon>
        <taxon>Pseudomonadota</taxon>
        <taxon>Gammaproteobacteria</taxon>
        <taxon>Enterobacterales</taxon>
        <taxon>Thorselliaceae</taxon>
        <taxon>Thorsellia</taxon>
    </lineage>
</organism>